<dbReference type="Proteomes" id="UP001642260">
    <property type="component" value="Unassembled WGS sequence"/>
</dbReference>
<organism evidence="1 2">
    <name type="scientific">Eruca vesicaria subsp. sativa</name>
    <name type="common">Garden rocket</name>
    <name type="synonym">Eruca sativa</name>
    <dbReference type="NCBI Taxonomy" id="29727"/>
    <lineage>
        <taxon>Eukaryota</taxon>
        <taxon>Viridiplantae</taxon>
        <taxon>Streptophyta</taxon>
        <taxon>Embryophyta</taxon>
        <taxon>Tracheophyta</taxon>
        <taxon>Spermatophyta</taxon>
        <taxon>Magnoliopsida</taxon>
        <taxon>eudicotyledons</taxon>
        <taxon>Gunneridae</taxon>
        <taxon>Pentapetalae</taxon>
        <taxon>rosids</taxon>
        <taxon>malvids</taxon>
        <taxon>Brassicales</taxon>
        <taxon>Brassicaceae</taxon>
        <taxon>Brassiceae</taxon>
        <taxon>Eruca</taxon>
    </lineage>
</organism>
<name>A0ABC8K3T2_ERUVS</name>
<accession>A0ABC8K3T2</accession>
<evidence type="ECO:0000313" key="1">
    <source>
        <dbReference type="EMBL" id="CAH8353447.1"/>
    </source>
</evidence>
<keyword evidence="2" id="KW-1185">Reference proteome</keyword>
<dbReference type="AlphaFoldDB" id="A0ABC8K3T2"/>
<protein>
    <submittedName>
        <fullName evidence="1">Uncharacterized protein</fullName>
    </submittedName>
</protein>
<gene>
    <name evidence="1" type="ORF">ERUC_LOCUS19202</name>
</gene>
<comment type="caution">
    <text evidence="1">The sequence shown here is derived from an EMBL/GenBank/DDBJ whole genome shotgun (WGS) entry which is preliminary data.</text>
</comment>
<sequence length="171" mass="20088">MGAIRDLTSHIWGNIGDDSNNSLVCSKKEKQQFVWLKRIFVSHRRPLLSPSLNHSKDELKESEKAKVIEKWRRITIELTISYFCNNKSLPLEQTNTEDLCPKKNLLSRRITNVLSLIQQIGLYTRFLQQKIGLDKLLILRQFIEVLIVGIRKSNKHLRSKHHLLFTLQKFQ</sequence>
<proteinExistence type="predicted"/>
<reference evidence="1 2" key="1">
    <citation type="submission" date="2022-03" db="EMBL/GenBank/DDBJ databases">
        <authorList>
            <person name="Macdonald S."/>
            <person name="Ahmed S."/>
            <person name="Newling K."/>
        </authorList>
    </citation>
    <scope>NUCLEOTIDE SEQUENCE [LARGE SCALE GENOMIC DNA]</scope>
</reference>
<feature type="non-terminal residue" evidence="1">
    <location>
        <position position="171"/>
    </location>
</feature>
<evidence type="ECO:0000313" key="2">
    <source>
        <dbReference type="Proteomes" id="UP001642260"/>
    </source>
</evidence>
<dbReference type="EMBL" id="CAKOAT010181822">
    <property type="protein sequence ID" value="CAH8353447.1"/>
    <property type="molecule type" value="Genomic_DNA"/>
</dbReference>